<dbReference type="EMBL" id="HBUE01286928">
    <property type="protein sequence ID" value="CAG6572084.1"/>
    <property type="molecule type" value="Transcribed_RNA"/>
</dbReference>
<dbReference type="EMBL" id="HBUE01181320">
    <property type="protein sequence ID" value="CAG6520515.1"/>
    <property type="molecule type" value="Transcribed_RNA"/>
</dbReference>
<evidence type="ECO:0000313" key="1">
    <source>
        <dbReference type="EMBL" id="CAG6520526.1"/>
    </source>
</evidence>
<name>A0A8D8GUI8_CULPI</name>
<dbReference type="EMBL" id="HBUE01286933">
    <property type="protein sequence ID" value="CAG6572093.1"/>
    <property type="molecule type" value="Transcribed_RNA"/>
</dbReference>
<dbReference type="EMBL" id="HBUE01286930">
    <property type="protein sequence ID" value="CAG6572087.1"/>
    <property type="molecule type" value="Transcribed_RNA"/>
</dbReference>
<dbReference type="EMBL" id="HBUE01181317">
    <property type="protein sequence ID" value="CAG6520509.1"/>
    <property type="molecule type" value="Transcribed_RNA"/>
</dbReference>
<dbReference type="EMBL" id="HBUE01181321">
    <property type="protein sequence ID" value="CAG6520517.1"/>
    <property type="molecule type" value="Transcribed_RNA"/>
</dbReference>
<dbReference type="EMBL" id="HBUE01286927">
    <property type="protein sequence ID" value="CAG6572082.1"/>
    <property type="molecule type" value="Transcribed_RNA"/>
</dbReference>
<dbReference type="EMBL" id="HBUE01286924">
    <property type="protein sequence ID" value="CAG6572076.1"/>
    <property type="molecule type" value="Transcribed_RNA"/>
</dbReference>
<accession>A0A8D8GUI8</accession>
<dbReference type="EMBL" id="HBUE01286931">
    <property type="protein sequence ID" value="CAG6572089.1"/>
    <property type="molecule type" value="Transcribed_RNA"/>
</dbReference>
<dbReference type="EMBL" id="HBUE01181326">
    <property type="protein sequence ID" value="CAG6520526.1"/>
    <property type="molecule type" value="Transcribed_RNA"/>
</dbReference>
<dbReference type="AlphaFoldDB" id="A0A8D8GUI8"/>
<dbReference type="EMBL" id="HBUE01181318">
    <property type="protein sequence ID" value="CAG6520511.1"/>
    <property type="molecule type" value="Transcribed_RNA"/>
</dbReference>
<dbReference type="EMBL" id="HBUE01286926">
    <property type="protein sequence ID" value="CAG6572080.1"/>
    <property type="molecule type" value="Transcribed_RNA"/>
</dbReference>
<dbReference type="EMBL" id="HBUE01286922">
    <property type="protein sequence ID" value="CAG6572072.1"/>
    <property type="molecule type" value="Transcribed_RNA"/>
</dbReference>
<dbReference type="EMBL" id="HBUE01181315">
    <property type="protein sequence ID" value="CAG6520505.1"/>
    <property type="molecule type" value="Transcribed_RNA"/>
</dbReference>
<dbReference type="EMBL" id="HBUE01181325">
    <property type="protein sequence ID" value="CAG6520524.1"/>
    <property type="molecule type" value="Transcribed_RNA"/>
</dbReference>
<dbReference type="EMBL" id="HBUE01181323">
    <property type="protein sequence ID" value="CAG6520520.1"/>
    <property type="molecule type" value="Transcribed_RNA"/>
</dbReference>
<reference evidence="1" key="1">
    <citation type="submission" date="2021-05" db="EMBL/GenBank/DDBJ databases">
        <authorList>
            <person name="Alioto T."/>
            <person name="Alioto T."/>
            <person name="Gomez Garrido J."/>
        </authorList>
    </citation>
    <scope>NUCLEOTIDE SEQUENCE</scope>
</reference>
<dbReference type="EMBL" id="HBUE01286923">
    <property type="protein sequence ID" value="CAG6572074.1"/>
    <property type="molecule type" value="Transcribed_RNA"/>
</dbReference>
<dbReference type="EMBL" id="HBUE01286932">
    <property type="protein sequence ID" value="CAG6572091.1"/>
    <property type="molecule type" value="Transcribed_RNA"/>
</dbReference>
<organism evidence="1">
    <name type="scientific">Culex pipiens</name>
    <name type="common">House mosquito</name>
    <dbReference type="NCBI Taxonomy" id="7175"/>
    <lineage>
        <taxon>Eukaryota</taxon>
        <taxon>Metazoa</taxon>
        <taxon>Ecdysozoa</taxon>
        <taxon>Arthropoda</taxon>
        <taxon>Hexapoda</taxon>
        <taxon>Insecta</taxon>
        <taxon>Pterygota</taxon>
        <taxon>Neoptera</taxon>
        <taxon>Endopterygota</taxon>
        <taxon>Diptera</taxon>
        <taxon>Nematocera</taxon>
        <taxon>Culicoidea</taxon>
        <taxon>Culicidae</taxon>
        <taxon>Culicinae</taxon>
        <taxon>Culicini</taxon>
        <taxon>Culex</taxon>
        <taxon>Culex</taxon>
    </lineage>
</organism>
<protein>
    <submittedName>
        <fullName evidence="1">(northern house mosquito) hypothetical protein</fullName>
    </submittedName>
</protein>
<dbReference type="EMBL" id="HBUE01181316">
    <property type="protein sequence ID" value="CAG6520507.1"/>
    <property type="molecule type" value="Transcribed_RNA"/>
</dbReference>
<sequence>MLGWRDGSRTDIREPRRSWPWSSLLSRSSDTFIRRGFGVLKMVRLSRQRALLNSRRTTQMMMNMTAMATSTAIMVGSTYRSVTMGRFTVPRHSTVPSGLKMGFISNRQMQRPSRHSVCSVICSHCSVKKQLSFT</sequence>
<dbReference type="EMBL" id="HBUE01181324">
    <property type="protein sequence ID" value="CAG6520522.1"/>
    <property type="molecule type" value="Transcribed_RNA"/>
</dbReference>
<dbReference type="EMBL" id="HBUE01286925">
    <property type="protein sequence ID" value="CAG6572078.1"/>
    <property type="molecule type" value="Transcribed_RNA"/>
</dbReference>
<proteinExistence type="predicted"/>
<dbReference type="EMBL" id="HBUE01181319">
    <property type="protein sequence ID" value="CAG6520513.1"/>
    <property type="molecule type" value="Transcribed_RNA"/>
</dbReference>